<feature type="compositionally biased region" description="Polar residues" evidence="9">
    <location>
        <begin position="144"/>
        <end position="166"/>
    </location>
</feature>
<dbReference type="AlphaFoldDB" id="A0AAV2TNX3"/>
<dbReference type="GO" id="GO:0000981">
    <property type="term" value="F:DNA-binding transcription factor activity, RNA polymerase II-specific"/>
    <property type="evidence" value="ECO:0007669"/>
    <property type="project" value="InterPro"/>
</dbReference>
<evidence type="ECO:0000256" key="9">
    <source>
        <dbReference type="SAM" id="MobiDB-lite"/>
    </source>
</evidence>
<feature type="DNA-binding region" description="Homeobox" evidence="7">
    <location>
        <begin position="200"/>
        <end position="259"/>
    </location>
</feature>
<keyword evidence="6 7" id="KW-0539">Nucleus</keyword>
<evidence type="ECO:0000256" key="4">
    <source>
        <dbReference type="ARBA" id="ARBA00023125"/>
    </source>
</evidence>
<evidence type="ECO:0000259" key="10">
    <source>
        <dbReference type="PROSITE" id="PS50071"/>
    </source>
</evidence>
<dbReference type="InterPro" id="IPR017970">
    <property type="entry name" value="Homeobox_CS"/>
</dbReference>
<feature type="compositionally biased region" description="Basic residues" evidence="9">
    <location>
        <begin position="196"/>
        <end position="205"/>
    </location>
</feature>
<dbReference type="PANTHER" id="PTHR45882">
    <property type="entry name" value="PITUITARY HOMEOBOX HOMOLOG PTX1"/>
    <property type="match status" value="1"/>
</dbReference>
<proteinExistence type="inferred from homology"/>
<dbReference type="PROSITE" id="PS00027">
    <property type="entry name" value="HOMEOBOX_1"/>
    <property type="match status" value="1"/>
</dbReference>
<dbReference type="FunFam" id="1.10.10.60:FF:000679">
    <property type="entry name" value="Homeobox protein aristaless"/>
    <property type="match status" value="1"/>
</dbReference>
<evidence type="ECO:0000313" key="12">
    <source>
        <dbReference type="Proteomes" id="UP001497525"/>
    </source>
</evidence>
<evidence type="ECO:0000256" key="5">
    <source>
        <dbReference type="ARBA" id="ARBA00023155"/>
    </source>
</evidence>
<dbReference type="GO" id="GO:0000978">
    <property type="term" value="F:RNA polymerase II cis-regulatory region sequence-specific DNA binding"/>
    <property type="evidence" value="ECO:0007669"/>
    <property type="project" value="TreeGrafter"/>
</dbReference>
<comment type="subcellular location">
    <subcellularLocation>
        <location evidence="1 7 8">Nucleus</location>
    </subcellularLocation>
</comment>
<protein>
    <recommendedName>
        <fullName evidence="10">Homeobox domain-containing protein</fullName>
    </recommendedName>
</protein>
<name>A0AAV2TNX3_CALDB</name>
<evidence type="ECO:0000256" key="1">
    <source>
        <dbReference type="ARBA" id="ARBA00004123"/>
    </source>
</evidence>
<dbReference type="EMBL" id="CAXLJL010000467">
    <property type="protein sequence ID" value="CAL5137969.1"/>
    <property type="molecule type" value="Genomic_DNA"/>
</dbReference>
<evidence type="ECO:0000256" key="7">
    <source>
        <dbReference type="PROSITE-ProRule" id="PRU00108"/>
    </source>
</evidence>
<evidence type="ECO:0000313" key="11">
    <source>
        <dbReference type="EMBL" id="CAL5137969.1"/>
    </source>
</evidence>
<dbReference type="PANTHER" id="PTHR45882:SF3">
    <property type="entry name" value="PITUITARY HOMEOBOX HOMOLOG PTX1"/>
    <property type="match status" value="1"/>
</dbReference>
<dbReference type="SUPFAM" id="SSF46689">
    <property type="entry name" value="Homeodomain-like"/>
    <property type="match status" value="1"/>
</dbReference>
<organism evidence="11 12">
    <name type="scientific">Calicophoron daubneyi</name>
    <name type="common">Rumen fluke</name>
    <name type="synonym">Paramphistomum daubneyi</name>
    <dbReference type="NCBI Taxonomy" id="300641"/>
    <lineage>
        <taxon>Eukaryota</taxon>
        <taxon>Metazoa</taxon>
        <taxon>Spiralia</taxon>
        <taxon>Lophotrochozoa</taxon>
        <taxon>Platyhelminthes</taxon>
        <taxon>Trematoda</taxon>
        <taxon>Digenea</taxon>
        <taxon>Plagiorchiida</taxon>
        <taxon>Pronocephalata</taxon>
        <taxon>Paramphistomoidea</taxon>
        <taxon>Paramphistomidae</taxon>
        <taxon>Calicophoron</taxon>
    </lineage>
</organism>
<comment type="similarity">
    <text evidence="2">Belongs to the paired homeobox family. Bicoid subfamily.</text>
</comment>
<dbReference type="GO" id="GO:0009653">
    <property type="term" value="P:anatomical structure morphogenesis"/>
    <property type="evidence" value="ECO:0007669"/>
    <property type="project" value="TreeGrafter"/>
</dbReference>
<feature type="region of interest" description="Disordered" evidence="9">
    <location>
        <begin position="109"/>
        <end position="209"/>
    </location>
</feature>
<reference evidence="11" key="1">
    <citation type="submission" date="2024-06" db="EMBL/GenBank/DDBJ databases">
        <authorList>
            <person name="Liu X."/>
            <person name="Lenzi L."/>
            <person name="Haldenby T S."/>
            <person name="Uol C."/>
        </authorList>
    </citation>
    <scope>NUCLEOTIDE SEQUENCE</scope>
</reference>
<sequence length="842" mass="90988">MLVSPLSGDDLQGQASFIFINRPGMSVQTPLFNQQQPHCAQMFPPASPYTATYDGFPSFGYNITFPKRLTSPAGEPLNEDLDYEGVGMTALKKSAGIYDVCVEDTKPSSKQLAAEKYRDSKQDPDLLSNQGSQKKSCGKPGNSGAASNVTTTGAQTKHKSVSSSGGKNKHQLRNQVSDLSDGFSTTSPNQSVRNSASKRQRRQRTHFTSQQLQELEATFARNRYPDMNLREEIASWTELSESRVRVWFKNRRAKWRKRERHLDVVLRGCLSNPFAPLIRSGMVHPSANNFENPVQAHQLYGGVGSFQQSRSQIPPPLFTIPQQNASISTSIGGCQRGYPFSPSTYNPTVSSASTTAFLPSAFPYLSGNRSDAVSSYKAFSQKEFTQKLTNSTSTDLFGGYNDNGATAHPPPPRFGGFGYPDYGIPESELNVAAFAASNMFNTYSSVINNMAQPNLFDLTAGSTFNYSLGQPVLGNQRASDEAVLPKSIKTAITSSVHSSGLGPWLGNSDPSGLSAAAAAAAMAAWSANKQSFPSLSTDGLATFDFGMNGTNQTSRTIPPNDSNYSGTFHQSKTASPIAKTQYSCEYLPSGNTLGPSRLVPTSSTNLYDSSPLGQGKMLCRPEEYGLKDVAQSSRESVNSSTYISFPSGDKVNYPASYSGPKDFPISSFPNSLPQPTGLNLKMGDPNLGPSVSVRKTEQTTAISTSKFQLLPAAAMMAAAVKVSPPDYCSRSLGDSIHGPTCTPASTSWSSQRTEAVDIEGLRVPCSAVSSIQYAQTTQNQTLLSSHEFETTKVYHVDTPPLVNNLQPPDGSANLEQTESMITWSNHFDKFSIFHENLDKLNG</sequence>
<keyword evidence="4 7" id="KW-0238">DNA-binding</keyword>
<dbReference type="CDD" id="cd00086">
    <property type="entry name" value="homeodomain"/>
    <property type="match status" value="1"/>
</dbReference>
<evidence type="ECO:0000256" key="2">
    <source>
        <dbReference type="ARBA" id="ARBA00006503"/>
    </source>
</evidence>
<feature type="compositionally biased region" description="Basic and acidic residues" evidence="9">
    <location>
        <begin position="109"/>
        <end position="124"/>
    </location>
</feature>
<dbReference type="Gene3D" id="1.10.10.60">
    <property type="entry name" value="Homeodomain-like"/>
    <property type="match status" value="1"/>
</dbReference>
<keyword evidence="5 7" id="KW-0371">Homeobox</keyword>
<accession>A0AAV2TNX3</accession>
<feature type="compositionally biased region" description="Polar residues" evidence="9">
    <location>
        <begin position="173"/>
        <end position="195"/>
    </location>
</feature>
<evidence type="ECO:0000256" key="6">
    <source>
        <dbReference type="ARBA" id="ARBA00023242"/>
    </source>
</evidence>
<dbReference type="PROSITE" id="PS50071">
    <property type="entry name" value="HOMEOBOX_2"/>
    <property type="match status" value="1"/>
</dbReference>
<comment type="caution">
    <text evidence="11">The sequence shown here is derived from an EMBL/GenBank/DDBJ whole genome shotgun (WGS) entry which is preliminary data.</text>
</comment>
<gene>
    <name evidence="11" type="ORF">CDAUBV1_LOCUS12490</name>
</gene>
<dbReference type="GO" id="GO:0005634">
    <property type="term" value="C:nucleus"/>
    <property type="evidence" value="ECO:0007669"/>
    <property type="project" value="UniProtKB-SubCell"/>
</dbReference>
<keyword evidence="3" id="KW-0217">Developmental protein</keyword>
<evidence type="ECO:0000256" key="8">
    <source>
        <dbReference type="RuleBase" id="RU000682"/>
    </source>
</evidence>
<dbReference type="InterPro" id="IPR009057">
    <property type="entry name" value="Homeodomain-like_sf"/>
</dbReference>
<dbReference type="Proteomes" id="UP001497525">
    <property type="component" value="Unassembled WGS sequence"/>
</dbReference>
<dbReference type="InterPro" id="IPR001356">
    <property type="entry name" value="HD"/>
</dbReference>
<dbReference type="Pfam" id="PF00046">
    <property type="entry name" value="Homeodomain"/>
    <property type="match status" value="1"/>
</dbReference>
<dbReference type="SMART" id="SM00389">
    <property type="entry name" value="HOX"/>
    <property type="match status" value="1"/>
</dbReference>
<evidence type="ECO:0000256" key="3">
    <source>
        <dbReference type="ARBA" id="ARBA00022473"/>
    </source>
</evidence>
<feature type="domain" description="Homeobox" evidence="10">
    <location>
        <begin position="198"/>
        <end position="258"/>
    </location>
</feature>